<organism evidence="2 3">
    <name type="scientific">Aegilops tauschii subsp. strangulata</name>
    <name type="common">Goatgrass</name>
    <dbReference type="NCBI Taxonomy" id="200361"/>
    <lineage>
        <taxon>Eukaryota</taxon>
        <taxon>Viridiplantae</taxon>
        <taxon>Streptophyta</taxon>
        <taxon>Embryophyta</taxon>
        <taxon>Tracheophyta</taxon>
        <taxon>Spermatophyta</taxon>
        <taxon>Magnoliopsida</taxon>
        <taxon>Liliopsida</taxon>
        <taxon>Poales</taxon>
        <taxon>Poaceae</taxon>
        <taxon>BOP clade</taxon>
        <taxon>Pooideae</taxon>
        <taxon>Triticodae</taxon>
        <taxon>Triticeae</taxon>
        <taxon>Triticinae</taxon>
        <taxon>Aegilops</taxon>
    </lineage>
</organism>
<feature type="region of interest" description="Disordered" evidence="1">
    <location>
        <begin position="1"/>
        <end position="68"/>
    </location>
</feature>
<name>A0A452Z6S1_AEGTS</name>
<dbReference type="AlphaFoldDB" id="A0A452Z6S1"/>
<reference evidence="2" key="3">
    <citation type="journal article" date="2017" name="Nature">
        <title>Genome sequence of the progenitor of the wheat D genome Aegilops tauschii.</title>
        <authorList>
            <person name="Luo M.C."/>
            <person name="Gu Y.Q."/>
            <person name="Puiu D."/>
            <person name="Wang H."/>
            <person name="Twardziok S.O."/>
            <person name="Deal K.R."/>
            <person name="Huo N."/>
            <person name="Zhu T."/>
            <person name="Wang L."/>
            <person name="Wang Y."/>
            <person name="McGuire P.E."/>
            <person name="Liu S."/>
            <person name="Long H."/>
            <person name="Ramasamy R.K."/>
            <person name="Rodriguez J.C."/>
            <person name="Van S.L."/>
            <person name="Yuan L."/>
            <person name="Wang Z."/>
            <person name="Xia Z."/>
            <person name="Xiao L."/>
            <person name="Anderson O.D."/>
            <person name="Ouyang S."/>
            <person name="Liang Y."/>
            <person name="Zimin A.V."/>
            <person name="Pertea G."/>
            <person name="Qi P."/>
            <person name="Bennetzen J.L."/>
            <person name="Dai X."/>
            <person name="Dawson M.W."/>
            <person name="Muller H.G."/>
            <person name="Kugler K."/>
            <person name="Rivarola-Duarte L."/>
            <person name="Spannagl M."/>
            <person name="Mayer K.F.X."/>
            <person name="Lu F.H."/>
            <person name="Bevan M.W."/>
            <person name="Leroy P."/>
            <person name="Li P."/>
            <person name="You F.M."/>
            <person name="Sun Q."/>
            <person name="Liu Z."/>
            <person name="Lyons E."/>
            <person name="Wicker T."/>
            <person name="Salzberg S.L."/>
            <person name="Devos K.M."/>
            <person name="Dvorak J."/>
        </authorList>
    </citation>
    <scope>NUCLEOTIDE SEQUENCE [LARGE SCALE GENOMIC DNA]</scope>
    <source>
        <strain evidence="2">cv. AL8/78</strain>
    </source>
</reference>
<feature type="compositionally biased region" description="Polar residues" evidence="1">
    <location>
        <begin position="1"/>
        <end position="25"/>
    </location>
</feature>
<feature type="compositionally biased region" description="Low complexity" evidence="1">
    <location>
        <begin position="34"/>
        <end position="57"/>
    </location>
</feature>
<dbReference type="Gene3D" id="1.20.1250.20">
    <property type="entry name" value="MFS general substrate transporter like domains"/>
    <property type="match status" value="1"/>
</dbReference>
<accession>A0A452Z6S1</accession>
<protein>
    <submittedName>
        <fullName evidence="2">Uncharacterized protein</fullName>
    </submittedName>
</protein>
<dbReference type="Proteomes" id="UP000015105">
    <property type="component" value="Chromosome 1D"/>
</dbReference>
<evidence type="ECO:0000256" key="1">
    <source>
        <dbReference type="SAM" id="MobiDB-lite"/>
    </source>
</evidence>
<keyword evidence="3" id="KW-1185">Reference proteome</keyword>
<dbReference type="Gramene" id="AET1Gv20650600.11">
    <property type="protein sequence ID" value="AET1Gv20650600.11"/>
    <property type="gene ID" value="AET1Gv20650600"/>
</dbReference>
<sequence>MEKKSITVTTSSPPVQVQEASSSHRLINEELITPSSLPLPSQPSSMAPESGSGSSAPLLRAGSGHRRATGGWRSALFIIWVEVAERFAYYGISANLISYLTG</sequence>
<evidence type="ECO:0000313" key="3">
    <source>
        <dbReference type="Proteomes" id="UP000015105"/>
    </source>
</evidence>
<reference evidence="2" key="5">
    <citation type="journal article" date="2021" name="G3 (Bethesda)">
        <title>Aegilops tauschii genome assembly Aet v5.0 features greater sequence contiguity and improved annotation.</title>
        <authorList>
            <person name="Wang L."/>
            <person name="Zhu T."/>
            <person name="Rodriguez J.C."/>
            <person name="Deal K.R."/>
            <person name="Dubcovsky J."/>
            <person name="McGuire P.E."/>
            <person name="Lux T."/>
            <person name="Spannagl M."/>
            <person name="Mayer K.F.X."/>
            <person name="Baldrich P."/>
            <person name="Meyers B.C."/>
            <person name="Huo N."/>
            <person name="Gu Y.Q."/>
            <person name="Zhou H."/>
            <person name="Devos K.M."/>
            <person name="Bennetzen J.L."/>
            <person name="Unver T."/>
            <person name="Budak H."/>
            <person name="Gulick P.J."/>
            <person name="Galiba G."/>
            <person name="Kalapos B."/>
            <person name="Nelson D.R."/>
            <person name="Li P."/>
            <person name="You F.M."/>
            <person name="Luo M.C."/>
            <person name="Dvorak J."/>
        </authorList>
    </citation>
    <scope>NUCLEOTIDE SEQUENCE [LARGE SCALE GENOMIC DNA]</scope>
    <source>
        <strain evidence="2">cv. AL8/78</strain>
    </source>
</reference>
<reference evidence="2" key="4">
    <citation type="submission" date="2019-03" db="UniProtKB">
        <authorList>
            <consortium name="EnsemblPlants"/>
        </authorList>
    </citation>
    <scope>IDENTIFICATION</scope>
</reference>
<dbReference type="InterPro" id="IPR036259">
    <property type="entry name" value="MFS_trans_sf"/>
</dbReference>
<reference evidence="3" key="2">
    <citation type="journal article" date="2017" name="Nat. Plants">
        <title>The Aegilops tauschii genome reveals multiple impacts of transposons.</title>
        <authorList>
            <person name="Zhao G."/>
            <person name="Zou C."/>
            <person name="Li K."/>
            <person name="Wang K."/>
            <person name="Li T."/>
            <person name="Gao L."/>
            <person name="Zhang X."/>
            <person name="Wang H."/>
            <person name="Yang Z."/>
            <person name="Liu X."/>
            <person name="Jiang W."/>
            <person name="Mao L."/>
            <person name="Kong X."/>
            <person name="Jiao Y."/>
            <person name="Jia J."/>
        </authorList>
    </citation>
    <scope>NUCLEOTIDE SEQUENCE [LARGE SCALE GENOMIC DNA]</scope>
    <source>
        <strain evidence="3">cv. AL8/78</strain>
    </source>
</reference>
<evidence type="ECO:0000313" key="2">
    <source>
        <dbReference type="EnsemblPlants" id="AET1Gv20650600.11"/>
    </source>
</evidence>
<proteinExistence type="predicted"/>
<reference evidence="3" key="1">
    <citation type="journal article" date="2014" name="Science">
        <title>Ancient hybridizations among the ancestral genomes of bread wheat.</title>
        <authorList>
            <consortium name="International Wheat Genome Sequencing Consortium,"/>
            <person name="Marcussen T."/>
            <person name="Sandve S.R."/>
            <person name="Heier L."/>
            <person name="Spannagl M."/>
            <person name="Pfeifer M."/>
            <person name="Jakobsen K.S."/>
            <person name="Wulff B.B."/>
            <person name="Steuernagel B."/>
            <person name="Mayer K.F."/>
            <person name="Olsen O.A."/>
        </authorList>
    </citation>
    <scope>NUCLEOTIDE SEQUENCE [LARGE SCALE GENOMIC DNA]</scope>
    <source>
        <strain evidence="3">cv. AL8/78</strain>
    </source>
</reference>
<dbReference type="EnsemblPlants" id="AET1Gv20650600.11">
    <property type="protein sequence ID" value="AET1Gv20650600.11"/>
    <property type="gene ID" value="AET1Gv20650600"/>
</dbReference>